<organism evidence="3 4">
    <name type="scientific">Dipteronia sinensis</name>
    <dbReference type="NCBI Taxonomy" id="43782"/>
    <lineage>
        <taxon>Eukaryota</taxon>
        <taxon>Viridiplantae</taxon>
        <taxon>Streptophyta</taxon>
        <taxon>Embryophyta</taxon>
        <taxon>Tracheophyta</taxon>
        <taxon>Spermatophyta</taxon>
        <taxon>Magnoliopsida</taxon>
        <taxon>eudicotyledons</taxon>
        <taxon>Gunneridae</taxon>
        <taxon>Pentapetalae</taxon>
        <taxon>rosids</taxon>
        <taxon>malvids</taxon>
        <taxon>Sapindales</taxon>
        <taxon>Sapindaceae</taxon>
        <taxon>Hippocastanoideae</taxon>
        <taxon>Acereae</taxon>
        <taxon>Dipteronia</taxon>
    </lineage>
</organism>
<feature type="domain" description="RNase H type-1" evidence="2">
    <location>
        <begin position="12"/>
        <end position="117"/>
    </location>
</feature>
<name>A0AAE0EB99_9ROSI</name>
<dbReference type="GO" id="GO:0004523">
    <property type="term" value="F:RNA-DNA hybrid ribonuclease activity"/>
    <property type="evidence" value="ECO:0007669"/>
    <property type="project" value="InterPro"/>
</dbReference>
<dbReference type="CDD" id="cd06222">
    <property type="entry name" value="RNase_H_like"/>
    <property type="match status" value="1"/>
</dbReference>
<dbReference type="Gene3D" id="3.30.420.10">
    <property type="entry name" value="Ribonuclease H-like superfamily/Ribonuclease H"/>
    <property type="match status" value="1"/>
</dbReference>
<gene>
    <name evidence="3" type="ORF">Dsin_008552</name>
</gene>
<sequence>MLEGRKLVWVLLVRESTGFVHACSSQVVSATFNAQIAEALAVFRAIHFFRDCGLFPCVLESDAEVVIKWIVEGSHLDSAGGVILSDISYLIEEIGGLSIGFAPRQANRVAHVLAKQALCAFNDFFWMEDLSSLCCCCGPG</sequence>
<keyword evidence="4" id="KW-1185">Reference proteome</keyword>
<protein>
    <recommendedName>
        <fullName evidence="2">RNase H type-1 domain-containing protein</fullName>
    </recommendedName>
</protein>
<evidence type="ECO:0000313" key="3">
    <source>
        <dbReference type="EMBL" id="KAK3221527.1"/>
    </source>
</evidence>
<reference evidence="3" key="1">
    <citation type="journal article" date="2023" name="Plant J.">
        <title>Genome sequences and population genomics provide insights into the demographic history, inbreeding, and mutation load of two 'living fossil' tree species of Dipteronia.</title>
        <authorList>
            <person name="Feng Y."/>
            <person name="Comes H.P."/>
            <person name="Chen J."/>
            <person name="Zhu S."/>
            <person name="Lu R."/>
            <person name="Zhang X."/>
            <person name="Li P."/>
            <person name="Qiu J."/>
            <person name="Olsen K.M."/>
            <person name="Qiu Y."/>
        </authorList>
    </citation>
    <scope>NUCLEOTIDE SEQUENCE</scope>
    <source>
        <strain evidence="3">NBL</strain>
    </source>
</reference>
<keyword evidence="1" id="KW-0732">Signal</keyword>
<dbReference type="Pfam" id="PF13456">
    <property type="entry name" value="RVT_3"/>
    <property type="match status" value="1"/>
</dbReference>
<dbReference type="InterPro" id="IPR012337">
    <property type="entry name" value="RNaseH-like_sf"/>
</dbReference>
<evidence type="ECO:0000313" key="4">
    <source>
        <dbReference type="Proteomes" id="UP001281410"/>
    </source>
</evidence>
<accession>A0AAE0EB99</accession>
<dbReference type="InterPro" id="IPR044730">
    <property type="entry name" value="RNase_H-like_dom_plant"/>
</dbReference>
<feature type="signal peptide" evidence="1">
    <location>
        <begin position="1"/>
        <end position="22"/>
    </location>
</feature>
<dbReference type="PANTHER" id="PTHR47074">
    <property type="entry name" value="BNAC02G40300D PROTEIN"/>
    <property type="match status" value="1"/>
</dbReference>
<proteinExistence type="predicted"/>
<dbReference type="EMBL" id="JANJYJ010000003">
    <property type="protein sequence ID" value="KAK3221527.1"/>
    <property type="molecule type" value="Genomic_DNA"/>
</dbReference>
<dbReference type="SUPFAM" id="SSF53098">
    <property type="entry name" value="Ribonuclease H-like"/>
    <property type="match status" value="1"/>
</dbReference>
<dbReference type="InterPro" id="IPR036397">
    <property type="entry name" value="RNaseH_sf"/>
</dbReference>
<evidence type="ECO:0000259" key="2">
    <source>
        <dbReference type="Pfam" id="PF13456"/>
    </source>
</evidence>
<feature type="chain" id="PRO_5041897686" description="RNase H type-1 domain-containing protein" evidence="1">
    <location>
        <begin position="23"/>
        <end position="140"/>
    </location>
</feature>
<comment type="caution">
    <text evidence="3">The sequence shown here is derived from an EMBL/GenBank/DDBJ whole genome shotgun (WGS) entry which is preliminary data.</text>
</comment>
<dbReference type="Proteomes" id="UP001281410">
    <property type="component" value="Unassembled WGS sequence"/>
</dbReference>
<dbReference type="AlphaFoldDB" id="A0AAE0EB99"/>
<dbReference type="InterPro" id="IPR002156">
    <property type="entry name" value="RNaseH_domain"/>
</dbReference>
<evidence type="ECO:0000256" key="1">
    <source>
        <dbReference type="SAM" id="SignalP"/>
    </source>
</evidence>
<dbReference type="InterPro" id="IPR052929">
    <property type="entry name" value="RNase_H-like_EbsB-rel"/>
</dbReference>
<dbReference type="GO" id="GO:0003676">
    <property type="term" value="F:nucleic acid binding"/>
    <property type="evidence" value="ECO:0007669"/>
    <property type="project" value="InterPro"/>
</dbReference>
<dbReference type="PANTHER" id="PTHR47074:SF11">
    <property type="entry name" value="REVERSE TRANSCRIPTASE-LIKE PROTEIN"/>
    <property type="match status" value="1"/>
</dbReference>